<feature type="compositionally biased region" description="Basic and acidic residues" evidence="1">
    <location>
        <begin position="400"/>
        <end position="411"/>
    </location>
</feature>
<sequence length="411" mass="45192">MRLKVLILTNLFPSPWDPLRSPFNRQQFERLGEQHEVDVITAVDFRERFSRKRKAFRADNVNTDHFVFFYPPLIGRPLHAACWLLSLLGQKLKRFRRAQYDCLLVSWGYPDAAAGGWLARHLGIPYVVKVHGSDLNVKAEQPLVRPQIRRALQGAQAVVAVSQALAEKAVSLGVDPARVHVLYNGVEPSLFHPGSLSEARTRLGLPQDERIVLYVGNLKDTKGCLDLLEAFPHVLLTHPDANLILIGSGPARDPLLQRANALGCQNRVRLVGAVEHDALGDWFRAADLLCLPSHNEGVPNVVLEAMACGTPVVATRVGGIPEVLPQHAGLLVNAHDRIGLEGALVDALGKAWDSDHIASHASRFRWDENIQRLDGILEAAALSRKSQVKSNASATGKAKKSLDRIAAKNMP</sequence>
<dbReference type="InterPro" id="IPR001296">
    <property type="entry name" value="Glyco_trans_1"/>
</dbReference>
<dbReference type="AlphaFoldDB" id="A0A075K245"/>
<dbReference type="InterPro" id="IPR050194">
    <property type="entry name" value="Glycosyltransferase_grp1"/>
</dbReference>
<accession>A0A075K245</accession>
<feature type="domain" description="Glycosyltransferase subfamily 4-like N-terminal" evidence="3">
    <location>
        <begin position="30"/>
        <end position="189"/>
    </location>
</feature>
<dbReference type="CDD" id="cd03798">
    <property type="entry name" value="GT4_WlbH-like"/>
    <property type="match status" value="1"/>
</dbReference>
<organism evidence="4 5">
    <name type="scientific">Dyella japonica A8</name>
    <dbReference type="NCBI Taxonomy" id="1217721"/>
    <lineage>
        <taxon>Bacteria</taxon>
        <taxon>Pseudomonadati</taxon>
        <taxon>Pseudomonadota</taxon>
        <taxon>Gammaproteobacteria</taxon>
        <taxon>Lysobacterales</taxon>
        <taxon>Rhodanobacteraceae</taxon>
        <taxon>Dyella</taxon>
    </lineage>
</organism>
<reference evidence="4 5" key="1">
    <citation type="submission" date="2014-07" db="EMBL/GenBank/DDBJ databases">
        <title>Complete Genome Sequence of Dyella japonica Strain A8 Isolated from Malaysian Tropical Soil.</title>
        <authorList>
            <person name="Hui R.K.H."/>
            <person name="Chen J.-W."/>
            <person name="Chan K.-G."/>
            <person name="Leung F.C.C."/>
        </authorList>
    </citation>
    <scope>NUCLEOTIDE SEQUENCE [LARGE SCALE GENOMIC DNA]</scope>
    <source>
        <strain evidence="4 5">A8</strain>
    </source>
</reference>
<feature type="domain" description="Glycosyl transferase family 1" evidence="2">
    <location>
        <begin position="199"/>
        <end position="338"/>
    </location>
</feature>
<keyword evidence="5" id="KW-1185">Reference proteome</keyword>
<dbReference type="GO" id="GO:0016757">
    <property type="term" value="F:glycosyltransferase activity"/>
    <property type="evidence" value="ECO:0007669"/>
    <property type="project" value="TreeGrafter"/>
</dbReference>
<dbReference type="RefSeq" id="WP_019465564.1">
    <property type="nucleotide sequence ID" value="NZ_ALOY01000159.1"/>
</dbReference>
<dbReference type="Pfam" id="PF13439">
    <property type="entry name" value="Glyco_transf_4"/>
    <property type="match status" value="1"/>
</dbReference>
<evidence type="ECO:0000259" key="2">
    <source>
        <dbReference type="Pfam" id="PF00534"/>
    </source>
</evidence>
<dbReference type="KEGG" id="dja:HY57_14710"/>
<dbReference type="Proteomes" id="UP000027987">
    <property type="component" value="Chromosome"/>
</dbReference>
<dbReference type="PANTHER" id="PTHR45947">
    <property type="entry name" value="SULFOQUINOVOSYL TRANSFERASE SQD2"/>
    <property type="match status" value="1"/>
</dbReference>
<dbReference type="STRING" id="1217721.HY57_14710"/>
<evidence type="ECO:0000313" key="4">
    <source>
        <dbReference type="EMBL" id="AIF48401.1"/>
    </source>
</evidence>
<evidence type="ECO:0000313" key="5">
    <source>
        <dbReference type="Proteomes" id="UP000027987"/>
    </source>
</evidence>
<proteinExistence type="predicted"/>
<dbReference type="InterPro" id="IPR028098">
    <property type="entry name" value="Glyco_trans_4-like_N"/>
</dbReference>
<name>A0A075K245_9GAMM</name>
<dbReference type="Pfam" id="PF00534">
    <property type="entry name" value="Glycos_transf_1"/>
    <property type="match status" value="1"/>
</dbReference>
<evidence type="ECO:0000256" key="1">
    <source>
        <dbReference type="SAM" id="MobiDB-lite"/>
    </source>
</evidence>
<dbReference type="PANTHER" id="PTHR45947:SF15">
    <property type="entry name" value="TEICHURONIC ACID BIOSYNTHESIS GLYCOSYLTRANSFERASE TUAC-RELATED"/>
    <property type="match status" value="1"/>
</dbReference>
<dbReference type="HOGENOM" id="CLU_009583_2_4_6"/>
<dbReference type="Gene3D" id="3.40.50.2000">
    <property type="entry name" value="Glycogen Phosphorylase B"/>
    <property type="match status" value="2"/>
</dbReference>
<dbReference type="PATRIC" id="fig|1217721.7.peg.3019"/>
<evidence type="ECO:0000259" key="3">
    <source>
        <dbReference type="Pfam" id="PF13439"/>
    </source>
</evidence>
<dbReference type="EMBL" id="CP008884">
    <property type="protein sequence ID" value="AIF48401.1"/>
    <property type="molecule type" value="Genomic_DNA"/>
</dbReference>
<protein>
    <submittedName>
        <fullName evidence="4">Sugar ABC transporter permease</fullName>
    </submittedName>
</protein>
<dbReference type="SUPFAM" id="SSF53756">
    <property type="entry name" value="UDP-Glycosyltransferase/glycogen phosphorylase"/>
    <property type="match status" value="1"/>
</dbReference>
<gene>
    <name evidence="4" type="ORF">HY57_14710</name>
</gene>
<feature type="region of interest" description="Disordered" evidence="1">
    <location>
        <begin position="388"/>
        <end position="411"/>
    </location>
</feature>